<dbReference type="AlphaFoldDB" id="A0AAD1NW53"/>
<dbReference type="PANTHER" id="PTHR34875">
    <property type="entry name" value="UPF0237 PROTEIN MJ1558"/>
    <property type="match status" value="1"/>
</dbReference>
<dbReference type="Gene3D" id="3.30.70.260">
    <property type="match status" value="2"/>
</dbReference>
<evidence type="ECO:0000313" key="3">
    <source>
        <dbReference type="Proteomes" id="UP000825072"/>
    </source>
</evidence>
<dbReference type="PANTHER" id="PTHR34875:SF6">
    <property type="entry name" value="UPF0237 PROTEIN MJ1558"/>
    <property type="match status" value="1"/>
</dbReference>
<dbReference type="Pfam" id="PF13740">
    <property type="entry name" value="ACT_6"/>
    <property type="match status" value="2"/>
</dbReference>
<dbReference type="InterPro" id="IPR002912">
    <property type="entry name" value="ACT_dom"/>
</dbReference>
<evidence type="ECO:0000259" key="1">
    <source>
        <dbReference type="PROSITE" id="PS51671"/>
    </source>
</evidence>
<name>A0AAD1NW53_9ACTN</name>
<sequence length="172" mass="18449">MTQLLLTAVGADRAGLVSDLSEIVVNYDGNWLDSRMARLAGAFAGIVLIDIESSEVETLKVDLGGLEAKGLRVTVTDTTPQQDEGQAVLVVHLIGYDHPGIIHKVTATMARLGVTVDDLSTSLREAPMGDGILFEAQVQCRITNATTLDDLRSELESIATEIMVDIDLVDRS</sequence>
<reference evidence="2" key="1">
    <citation type="submission" date="2021-06" db="EMBL/GenBank/DDBJ databases">
        <title>Genome sequence of Cutibacterium modestum strain KB17-24694.</title>
        <authorList>
            <person name="Dekio I."/>
            <person name="Asahina A."/>
            <person name="Nishida M."/>
        </authorList>
    </citation>
    <scope>NUCLEOTIDE SEQUENCE</scope>
    <source>
        <strain evidence="2">KB17-24694</strain>
    </source>
</reference>
<feature type="domain" description="ACT" evidence="1">
    <location>
        <begin position="90"/>
        <end position="171"/>
    </location>
</feature>
<dbReference type="GO" id="GO:0006355">
    <property type="term" value="P:regulation of DNA-templated transcription"/>
    <property type="evidence" value="ECO:0007669"/>
    <property type="project" value="InterPro"/>
</dbReference>
<dbReference type="InterPro" id="IPR050990">
    <property type="entry name" value="UPF0237/GcvR_regulator"/>
</dbReference>
<dbReference type="InterPro" id="IPR045865">
    <property type="entry name" value="ACT-like_dom_sf"/>
</dbReference>
<dbReference type="GeneID" id="92880280"/>
<dbReference type="PROSITE" id="PS51671">
    <property type="entry name" value="ACT"/>
    <property type="match status" value="1"/>
</dbReference>
<dbReference type="CDD" id="cd04869">
    <property type="entry name" value="ACT_GcvR_2"/>
    <property type="match status" value="1"/>
</dbReference>
<gene>
    <name evidence="2" type="ORF">KB1_17200</name>
</gene>
<dbReference type="Proteomes" id="UP000825072">
    <property type="component" value="Chromosome 1"/>
</dbReference>
<dbReference type="SUPFAM" id="SSF55021">
    <property type="entry name" value="ACT-like"/>
    <property type="match status" value="2"/>
</dbReference>
<dbReference type="PIRSF" id="PIRSF028103">
    <property type="entry name" value="GcvR"/>
    <property type="match status" value="1"/>
</dbReference>
<accession>A0AAD1NW53</accession>
<dbReference type="RefSeq" id="WP_002546499.1">
    <property type="nucleotide sequence ID" value="NZ_AP024747.1"/>
</dbReference>
<organism evidence="2 3">
    <name type="scientific">Cutibacterium modestum</name>
    <dbReference type="NCBI Taxonomy" id="2559073"/>
    <lineage>
        <taxon>Bacteria</taxon>
        <taxon>Bacillati</taxon>
        <taxon>Actinomycetota</taxon>
        <taxon>Actinomycetes</taxon>
        <taxon>Propionibacteriales</taxon>
        <taxon>Propionibacteriaceae</taxon>
        <taxon>Cutibacterium</taxon>
    </lineage>
</organism>
<evidence type="ECO:0000313" key="2">
    <source>
        <dbReference type="EMBL" id="BCY25730.1"/>
    </source>
</evidence>
<dbReference type="EMBL" id="AP024747">
    <property type="protein sequence ID" value="BCY25730.1"/>
    <property type="molecule type" value="Genomic_DNA"/>
</dbReference>
<protein>
    <submittedName>
        <fullName evidence="2">Glycine cleavage system regulatory protein</fullName>
    </submittedName>
</protein>
<dbReference type="InterPro" id="IPR016867">
    <property type="entry name" value="GcvR"/>
</dbReference>
<proteinExistence type="predicted"/>